<protein>
    <recommendedName>
        <fullName evidence="4">Myb/SANT-like domain-containing protein</fullName>
    </recommendedName>
</protein>
<organism evidence="2 3">
    <name type="scientific">Pisolithus microcarpus 441</name>
    <dbReference type="NCBI Taxonomy" id="765257"/>
    <lineage>
        <taxon>Eukaryota</taxon>
        <taxon>Fungi</taxon>
        <taxon>Dikarya</taxon>
        <taxon>Basidiomycota</taxon>
        <taxon>Agaricomycotina</taxon>
        <taxon>Agaricomycetes</taxon>
        <taxon>Agaricomycetidae</taxon>
        <taxon>Boletales</taxon>
        <taxon>Sclerodermatineae</taxon>
        <taxon>Pisolithaceae</taxon>
        <taxon>Pisolithus</taxon>
    </lineage>
</organism>
<evidence type="ECO:0000313" key="3">
    <source>
        <dbReference type="Proteomes" id="UP000054018"/>
    </source>
</evidence>
<dbReference type="Proteomes" id="UP000054018">
    <property type="component" value="Unassembled WGS sequence"/>
</dbReference>
<keyword evidence="3" id="KW-1185">Reference proteome</keyword>
<name>A0A0C9XJQ5_9AGAM</name>
<dbReference type="HOGENOM" id="CLU_066693_0_0_1"/>
<accession>A0A0C9XJQ5</accession>
<sequence>MSSPPHLAYTDTQRELIWQILVEVYNVLGSNIAALMATEDPGVETEPKLRADWTPKEVTALIKDHKNVSIKWGALKQTYNVIVTYRSKSGEHWDNECGANIGGALVAESWGKYIAVKGNVHMKPFCNKGWEYLEYLEDIFPQGGATGAHAFRAGASTPSPLQVPMVATHLALLPSPLHLLAIASNPITSDPPASNPPTSTLGGKHSFNMMSADVTDTAPPSLLFSNQCPPATSVTSTPKSKHSQTLSSKANPQGSSHTVVVVSINNTIRHLGDQLSTTFMDPLMAVRMATQSLYRDSEILPHHCAYMMHQFSANSNTAAVFISLPDDEAWHVYAADMYTNSRLALESSEAGNQFAL</sequence>
<gene>
    <name evidence="2" type="ORF">PISMIDRAFT_18702</name>
</gene>
<dbReference type="OrthoDB" id="2690323at2759"/>
<evidence type="ECO:0000256" key="1">
    <source>
        <dbReference type="SAM" id="MobiDB-lite"/>
    </source>
</evidence>
<dbReference type="AlphaFoldDB" id="A0A0C9XJQ5"/>
<proteinExistence type="predicted"/>
<dbReference type="EMBL" id="KN834077">
    <property type="protein sequence ID" value="KIK12495.1"/>
    <property type="molecule type" value="Genomic_DNA"/>
</dbReference>
<reference evidence="2 3" key="1">
    <citation type="submission" date="2014-04" db="EMBL/GenBank/DDBJ databases">
        <authorList>
            <consortium name="DOE Joint Genome Institute"/>
            <person name="Kuo A."/>
            <person name="Kohler A."/>
            <person name="Costa M.D."/>
            <person name="Nagy L.G."/>
            <person name="Floudas D."/>
            <person name="Copeland A."/>
            <person name="Barry K.W."/>
            <person name="Cichocki N."/>
            <person name="Veneault-Fourrey C."/>
            <person name="LaButti K."/>
            <person name="Lindquist E.A."/>
            <person name="Lipzen A."/>
            <person name="Lundell T."/>
            <person name="Morin E."/>
            <person name="Murat C."/>
            <person name="Sun H."/>
            <person name="Tunlid A."/>
            <person name="Henrissat B."/>
            <person name="Grigoriev I.V."/>
            <person name="Hibbett D.S."/>
            <person name="Martin F."/>
            <person name="Nordberg H.P."/>
            <person name="Cantor M.N."/>
            <person name="Hua S.X."/>
        </authorList>
    </citation>
    <scope>NUCLEOTIDE SEQUENCE [LARGE SCALE GENOMIC DNA]</scope>
    <source>
        <strain evidence="2 3">441</strain>
    </source>
</reference>
<feature type="region of interest" description="Disordered" evidence="1">
    <location>
        <begin position="221"/>
        <end position="253"/>
    </location>
</feature>
<evidence type="ECO:0008006" key="4">
    <source>
        <dbReference type="Google" id="ProtNLM"/>
    </source>
</evidence>
<evidence type="ECO:0000313" key="2">
    <source>
        <dbReference type="EMBL" id="KIK12495.1"/>
    </source>
</evidence>
<reference evidence="3" key="2">
    <citation type="submission" date="2015-01" db="EMBL/GenBank/DDBJ databases">
        <title>Evolutionary Origins and Diversification of the Mycorrhizal Mutualists.</title>
        <authorList>
            <consortium name="DOE Joint Genome Institute"/>
            <consortium name="Mycorrhizal Genomics Consortium"/>
            <person name="Kohler A."/>
            <person name="Kuo A."/>
            <person name="Nagy L.G."/>
            <person name="Floudas D."/>
            <person name="Copeland A."/>
            <person name="Barry K.W."/>
            <person name="Cichocki N."/>
            <person name="Veneault-Fourrey C."/>
            <person name="LaButti K."/>
            <person name="Lindquist E.A."/>
            <person name="Lipzen A."/>
            <person name="Lundell T."/>
            <person name="Morin E."/>
            <person name="Murat C."/>
            <person name="Riley R."/>
            <person name="Ohm R."/>
            <person name="Sun H."/>
            <person name="Tunlid A."/>
            <person name="Henrissat B."/>
            <person name="Grigoriev I.V."/>
            <person name="Hibbett D.S."/>
            <person name="Martin F."/>
        </authorList>
    </citation>
    <scope>NUCLEOTIDE SEQUENCE [LARGE SCALE GENOMIC DNA]</scope>
    <source>
        <strain evidence="3">441</strain>
    </source>
</reference>
<feature type="compositionally biased region" description="Polar residues" evidence="1">
    <location>
        <begin position="223"/>
        <end position="253"/>
    </location>
</feature>